<protein>
    <submittedName>
        <fullName evidence="2">Uncharacterized protein</fullName>
    </submittedName>
</protein>
<evidence type="ECO:0000313" key="2">
    <source>
        <dbReference type="EMBL" id="KAI4529145.1"/>
    </source>
</evidence>
<reference evidence="2" key="1">
    <citation type="submission" date="2022-03" db="EMBL/GenBank/DDBJ databases">
        <title>Genomic analyses of argali, domestic sheep and their hybrids provide insights into chromosomal evolution, heterosis and genetic basis of agronomic traits.</title>
        <authorList>
            <person name="Li M."/>
        </authorList>
    </citation>
    <scope>NUCLEOTIDE SEQUENCE</scope>
    <source>
        <strain evidence="2">CAU-MHL-2022a</strain>
        <tissue evidence="2">Skin</tissue>
    </source>
</reference>
<evidence type="ECO:0000256" key="1">
    <source>
        <dbReference type="SAM" id="MobiDB-lite"/>
    </source>
</evidence>
<gene>
    <name evidence="2" type="ORF">MG293_020819</name>
</gene>
<dbReference type="EMBL" id="JAKZEL010000029">
    <property type="protein sequence ID" value="KAI4529145.1"/>
    <property type="molecule type" value="Genomic_DNA"/>
</dbReference>
<organism evidence="2 3">
    <name type="scientific">Ovis ammon polii</name>
    <dbReference type="NCBI Taxonomy" id="230172"/>
    <lineage>
        <taxon>Eukaryota</taxon>
        <taxon>Metazoa</taxon>
        <taxon>Chordata</taxon>
        <taxon>Craniata</taxon>
        <taxon>Vertebrata</taxon>
        <taxon>Euteleostomi</taxon>
        <taxon>Mammalia</taxon>
        <taxon>Eutheria</taxon>
        <taxon>Laurasiatheria</taxon>
        <taxon>Artiodactyla</taxon>
        <taxon>Ruminantia</taxon>
        <taxon>Pecora</taxon>
        <taxon>Bovidae</taxon>
        <taxon>Caprinae</taxon>
        <taxon>Ovis</taxon>
    </lineage>
</organism>
<name>A0AAD4TP96_OVIAM</name>
<comment type="caution">
    <text evidence="2">The sequence shown here is derived from an EMBL/GenBank/DDBJ whole genome shotgun (WGS) entry which is preliminary data.</text>
</comment>
<dbReference type="AlphaFoldDB" id="A0AAD4TP96"/>
<keyword evidence="3" id="KW-1185">Reference proteome</keyword>
<dbReference type="Proteomes" id="UP001214576">
    <property type="component" value="Unassembled WGS sequence"/>
</dbReference>
<evidence type="ECO:0000313" key="3">
    <source>
        <dbReference type="Proteomes" id="UP001214576"/>
    </source>
</evidence>
<feature type="region of interest" description="Disordered" evidence="1">
    <location>
        <begin position="24"/>
        <end position="55"/>
    </location>
</feature>
<feature type="compositionally biased region" description="Basic and acidic residues" evidence="1">
    <location>
        <begin position="35"/>
        <end position="50"/>
    </location>
</feature>
<sequence>MVGTGCVFQLFVKDIIDEVEGVVDEEQRQGSSQDLKQKTPERQGQERPRGTSDIPVPDVMHVLVALQVELSSEHEQNFSA</sequence>
<proteinExistence type="predicted"/>
<accession>A0AAD4TP96</accession>